<feature type="transmembrane region" description="Helical" evidence="9">
    <location>
        <begin position="370"/>
        <end position="389"/>
    </location>
</feature>
<dbReference type="GO" id="GO:0005254">
    <property type="term" value="F:chloride channel activity"/>
    <property type="evidence" value="ECO:0007669"/>
    <property type="project" value="InterPro"/>
</dbReference>
<keyword evidence="7 9" id="KW-0472">Membrane</keyword>
<evidence type="ECO:0000256" key="7">
    <source>
        <dbReference type="ARBA" id="ARBA00023136"/>
    </source>
</evidence>
<name>A0AAD2FD34_9STRA</name>
<keyword evidence="5 9" id="KW-1133">Transmembrane helix</keyword>
<proteinExistence type="predicted"/>
<dbReference type="PANTHER" id="PTHR33281:SF19">
    <property type="entry name" value="VOLTAGE-DEPENDENT ANION CHANNEL-FORMING PROTEIN YNEE"/>
    <property type="match status" value="1"/>
</dbReference>
<dbReference type="AlphaFoldDB" id="A0AAD2FD34"/>
<feature type="compositionally biased region" description="Polar residues" evidence="8">
    <location>
        <begin position="62"/>
        <end position="85"/>
    </location>
</feature>
<organism evidence="11 12">
    <name type="scientific">Cylindrotheca closterium</name>
    <dbReference type="NCBI Taxonomy" id="2856"/>
    <lineage>
        <taxon>Eukaryota</taxon>
        <taxon>Sar</taxon>
        <taxon>Stramenopiles</taxon>
        <taxon>Ochrophyta</taxon>
        <taxon>Bacillariophyta</taxon>
        <taxon>Bacillariophyceae</taxon>
        <taxon>Bacillariophycidae</taxon>
        <taxon>Bacillariales</taxon>
        <taxon>Bacillariaceae</taxon>
        <taxon>Cylindrotheca</taxon>
    </lineage>
</organism>
<feature type="signal peptide" evidence="10">
    <location>
        <begin position="1"/>
        <end position="20"/>
    </location>
</feature>
<dbReference type="Proteomes" id="UP001295423">
    <property type="component" value="Unassembled WGS sequence"/>
</dbReference>
<dbReference type="Pfam" id="PF25539">
    <property type="entry name" value="Bestrophin_2"/>
    <property type="match status" value="1"/>
</dbReference>
<dbReference type="PANTHER" id="PTHR33281">
    <property type="entry name" value="UPF0187 PROTEIN YNEE"/>
    <property type="match status" value="1"/>
</dbReference>
<dbReference type="GO" id="GO:0005886">
    <property type="term" value="C:plasma membrane"/>
    <property type="evidence" value="ECO:0007669"/>
    <property type="project" value="UniProtKB-SubCell"/>
</dbReference>
<gene>
    <name evidence="11" type="ORF">CYCCA115_LOCUS2949</name>
</gene>
<protein>
    <submittedName>
        <fullName evidence="11">Uncharacterized protein</fullName>
    </submittedName>
</protein>
<evidence type="ECO:0000313" key="11">
    <source>
        <dbReference type="EMBL" id="CAJ1932663.1"/>
    </source>
</evidence>
<feature type="chain" id="PRO_5041906051" evidence="10">
    <location>
        <begin position="21"/>
        <end position="475"/>
    </location>
</feature>
<keyword evidence="4 9" id="KW-0812">Transmembrane</keyword>
<sequence length="475" mass="53836">MRSFAFLVSLILATLATSDAFHLNHRIDSYVTKGGRHGDGTLQYQDDSNMFDLQEGEKIFTGGSSSTSSRYDCDDATTSNMQAQQSSDRRYSASDWLYNLKTWKHSSILKEVRNPVIALSSWATLVSLLHKALQMAGRGNWALQMSIPAAAHSFLVSSIGLLLVFRTNSAYQRFLEGRQIWEQVSSKSRNLSRFITMYRNEVGSDRRKRIMHLLAAFPYLLRHRVRNACLCSNAADSIPEQNKLCLLEPNRPQNHCFVDRTRYPWSLLEQAQKDNHGQNNNILHKIAQVTNRPLWICDRLGQEIMEIPISPNFTSRERLKLLDDVGKLADAIGSCERIHQTAVPLHYARHALRSLTVWIVTLPFSLMKDFGLLTGPVIAMIAWLLFGVYQIGHSIEDPFQGSLRLSTLCEDIRRDILEDVDRRESAFENSENNMLQDHEFDLLSQTALYSATVSNLVTAQTAIATKQQQPMGVSS</sequence>
<keyword evidence="3" id="KW-1003">Cell membrane</keyword>
<accession>A0AAD2FD34</accession>
<evidence type="ECO:0000256" key="3">
    <source>
        <dbReference type="ARBA" id="ARBA00022475"/>
    </source>
</evidence>
<dbReference type="EMBL" id="CAKOGP040000224">
    <property type="protein sequence ID" value="CAJ1932663.1"/>
    <property type="molecule type" value="Genomic_DNA"/>
</dbReference>
<dbReference type="InterPro" id="IPR044669">
    <property type="entry name" value="YneE/VCCN1/2-like"/>
</dbReference>
<comment type="subcellular location">
    <subcellularLocation>
        <location evidence="1">Cell membrane</location>
        <topology evidence="1">Multi-pass membrane protein</topology>
    </subcellularLocation>
</comment>
<evidence type="ECO:0000256" key="2">
    <source>
        <dbReference type="ARBA" id="ARBA00022448"/>
    </source>
</evidence>
<keyword evidence="10" id="KW-0732">Signal</keyword>
<evidence type="ECO:0000256" key="8">
    <source>
        <dbReference type="SAM" id="MobiDB-lite"/>
    </source>
</evidence>
<evidence type="ECO:0000256" key="10">
    <source>
        <dbReference type="SAM" id="SignalP"/>
    </source>
</evidence>
<evidence type="ECO:0000256" key="1">
    <source>
        <dbReference type="ARBA" id="ARBA00004651"/>
    </source>
</evidence>
<comment type="caution">
    <text evidence="11">The sequence shown here is derived from an EMBL/GenBank/DDBJ whole genome shotgun (WGS) entry which is preliminary data.</text>
</comment>
<feature type="region of interest" description="Disordered" evidence="8">
    <location>
        <begin position="61"/>
        <end position="85"/>
    </location>
</feature>
<reference evidence="11" key="1">
    <citation type="submission" date="2023-08" db="EMBL/GenBank/DDBJ databases">
        <authorList>
            <person name="Audoor S."/>
            <person name="Bilcke G."/>
        </authorList>
    </citation>
    <scope>NUCLEOTIDE SEQUENCE</scope>
</reference>
<keyword evidence="2" id="KW-0813">Transport</keyword>
<keyword evidence="6" id="KW-0406">Ion transport</keyword>
<evidence type="ECO:0000313" key="12">
    <source>
        <dbReference type="Proteomes" id="UP001295423"/>
    </source>
</evidence>
<evidence type="ECO:0000256" key="6">
    <source>
        <dbReference type="ARBA" id="ARBA00023065"/>
    </source>
</evidence>
<feature type="transmembrane region" description="Helical" evidence="9">
    <location>
        <begin position="141"/>
        <end position="165"/>
    </location>
</feature>
<evidence type="ECO:0000256" key="5">
    <source>
        <dbReference type="ARBA" id="ARBA00022989"/>
    </source>
</evidence>
<evidence type="ECO:0000256" key="9">
    <source>
        <dbReference type="SAM" id="Phobius"/>
    </source>
</evidence>
<keyword evidence="12" id="KW-1185">Reference proteome</keyword>
<evidence type="ECO:0000256" key="4">
    <source>
        <dbReference type="ARBA" id="ARBA00022692"/>
    </source>
</evidence>